<name>A0AA88DQD6_FICCA</name>
<keyword evidence="2" id="KW-1185">Reference proteome</keyword>
<evidence type="ECO:0000313" key="2">
    <source>
        <dbReference type="Proteomes" id="UP001187192"/>
    </source>
</evidence>
<evidence type="ECO:0000313" key="1">
    <source>
        <dbReference type="EMBL" id="GMN59513.1"/>
    </source>
</evidence>
<sequence length="335" mass="37744">MSAGLPLSTTILLTSQFDTFRVRTNASSCGRLRFMASLLWNMIECSTGLSGSIHCGHHVSTKHRASANDPNGLPDRRWRWHIFNLLYYPLFLRLVVEPICLSSILCKELPKVSLIQQLGNFSAQRPAIDCMMAMVFVELTILCHISSGIVWHLLWPHHIITTLKDAYALASMLDLLGTHDIESNPKISDIAMLKRLIFGREIAEPMKGRSLQTLNNKLAHHIIMHADGMFVDYTTCLYWSRWSWESNTSSNLRKEKLPNLGVSMLMIRHVKGVSWTPHTRVLISLDIMLHIIASMFIIPKRMGPSGSGGSSSDEHQVEDVFLQELGSGACCFCDR</sequence>
<accession>A0AA88DQD6</accession>
<organism evidence="1 2">
    <name type="scientific">Ficus carica</name>
    <name type="common">Common fig</name>
    <dbReference type="NCBI Taxonomy" id="3494"/>
    <lineage>
        <taxon>Eukaryota</taxon>
        <taxon>Viridiplantae</taxon>
        <taxon>Streptophyta</taxon>
        <taxon>Embryophyta</taxon>
        <taxon>Tracheophyta</taxon>
        <taxon>Spermatophyta</taxon>
        <taxon>Magnoliopsida</taxon>
        <taxon>eudicotyledons</taxon>
        <taxon>Gunneridae</taxon>
        <taxon>Pentapetalae</taxon>
        <taxon>rosids</taxon>
        <taxon>fabids</taxon>
        <taxon>Rosales</taxon>
        <taxon>Moraceae</taxon>
        <taxon>Ficeae</taxon>
        <taxon>Ficus</taxon>
    </lineage>
</organism>
<protein>
    <submittedName>
        <fullName evidence="1">Uncharacterized protein</fullName>
    </submittedName>
</protein>
<reference evidence="1" key="1">
    <citation type="submission" date="2023-07" db="EMBL/GenBank/DDBJ databases">
        <title>draft genome sequence of fig (Ficus carica).</title>
        <authorList>
            <person name="Takahashi T."/>
            <person name="Nishimura K."/>
        </authorList>
    </citation>
    <scope>NUCLEOTIDE SEQUENCE</scope>
</reference>
<gene>
    <name evidence="1" type="ORF">TIFTF001_028609</name>
</gene>
<dbReference type="AlphaFoldDB" id="A0AA88DQD6"/>
<proteinExistence type="predicted"/>
<dbReference type="EMBL" id="BTGU01000088">
    <property type="protein sequence ID" value="GMN59513.1"/>
    <property type="molecule type" value="Genomic_DNA"/>
</dbReference>
<dbReference type="Proteomes" id="UP001187192">
    <property type="component" value="Unassembled WGS sequence"/>
</dbReference>
<comment type="caution">
    <text evidence="1">The sequence shown here is derived from an EMBL/GenBank/DDBJ whole genome shotgun (WGS) entry which is preliminary data.</text>
</comment>